<accession>A0A975CJU8</accession>
<dbReference type="Pfam" id="PF15644">
    <property type="entry name" value="Gln_amidase"/>
    <property type="match status" value="1"/>
</dbReference>
<organism evidence="3 4">
    <name type="scientific">Ottowia testudinis</name>
    <dbReference type="NCBI Taxonomy" id="2816950"/>
    <lineage>
        <taxon>Bacteria</taxon>
        <taxon>Pseudomonadati</taxon>
        <taxon>Pseudomonadota</taxon>
        <taxon>Betaproteobacteria</taxon>
        <taxon>Burkholderiales</taxon>
        <taxon>Comamonadaceae</taxon>
        <taxon>Ottowia</taxon>
    </lineage>
</organism>
<dbReference type="RefSeq" id="WP_208009257.1">
    <property type="nucleotide sequence ID" value="NZ_CP071796.1"/>
</dbReference>
<evidence type="ECO:0000313" key="3">
    <source>
        <dbReference type="EMBL" id="QTD45509.1"/>
    </source>
</evidence>
<name>A0A975CJU8_9BURK</name>
<keyword evidence="4" id="KW-1185">Reference proteome</keyword>
<dbReference type="InterPro" id="IPR028908">
    <property type="entry name" value="Tox-PL_dom"/>
</dbReference>
<sequence>MPTSGQPGWRYDPGSGHWDGDGPSWKFDPGAFARQYAAGDSPAQRAYASLHGSQPLQLVPGPELDGGGGTGGWKLGHRQPGDRLTAGELARVSLEVVRPNYSLDPSRITKLNHTEAVWFDPVHGFSTSLDNLKDGWMDKAVPVVLGAALSVVTAGAAGAAMGVTATSGVTIGQGMVMAAVGNTTMQLVGGRDFNFKQLLISTLSAGATTFISNASGLGQMLKSPDIATRLAGHAGRASLQGLLQQASGGKFITGFANSALASLGGEITAHLDAQIGAIEGLSPGDRSMMALLSRAAGSAVRIAGSKDPAAGFANDFLGGLLGDAAKPADPSAQPAKPTAAGSDPLGEFIANNQQAWANRQANYDQVLEAFANAPSPDRSQDTLLAAGPGYSLGSDGAARANGGSVMGPPQGFAADLRGIANSDLSLADKVRMTHDTIGYYYRNSPAFQGWVQAVGGGVEVLGGMALSSVPGGAVPGSVAIVHGVDNYAAGLNRFYDENAGRTLTYRLVHAATGSPWLADAVDRGIPFTTAVAGGATALGAAQAARPGANAAQWGRVNAGEEAANGAANSTAGTTPLTNPNYPAAGRVNNCVNCVIATDSTFSGRPASALPQFDPRGVPISEIPKAIGAEGSFVRVKSLDDVSSIFSEYGPGSRGVVFGDRGPGQVGHVFNVVVDQRGVVKFWDGQSMTRPTLEGQGYKNFWWIRSGK</sequence>
<reference evidence="3" key="1">
    <citation type="submission" date="2021-03" db="EMBL/GenBank/DDBJ databases">
        <title>Ottowia sp. 27C isolated from the cloaca of a Giant Asian pond turtle (Heosemys grandis).</title>
        <authorList>
            <person name="Spergser J."/>
            <person name="Busse H.-J."/>
        </authorList>
    </citation>
    <scope>NUCLEOTIDE SEQUENCE</scope>
    <source>
        <strain evidence="3">27C</strain>
    </source>
</reference>
<gene>
    <name evidence="3" type="ORF">J1M35_00845</name>
</gene>
<protein>
    <recommendedName>
        <fullName evidence="2">Tox-PL domain-containing protein</fullName>
    </recommendedName>
</protein>
<proteinExistence type="predicted"/>
<evidence type="ECO:0000259" key="2">
    <source>
        <dbReference type="Pfam" id="PF15644"/>
    </source>
</evidence>
<dbReference type="Proteomes" id="UP000663903">
    <property type="component" value="Chromosome"/>
</dbReference>
<evidence type="ECO:0000313" key="4">
    <source>
        <dbReference type="Proteomes" id="UP000663903"/>
    </source>
</evidence>
<feature type="region of interest" description="Disordered" evidence="1">
    <location>
        <begin position="1"/>
        <end position="24"/>
    </location>
</feature>
<evidence type="ECO:0000256" key="1">
    <source>
        <dbReference type="SAM" id="MobiDB-lite"/>
    </source>
</evidence>
<dbReference type="AlphaFoldDB" id="A0A975CJU8"/>
<dbReference type="KEGG" id="otd:J1M35_00845"/>
<feature type="domain" description="Tox-PL" evidence="2">
    <location>
        <begin position="588"/>
        <end position="686"/>
    </location>
</feature>
<dbReference type="EMBL" id="CP071796">
    <property type="protein sequence ID" value="QTD45509.1"/>
    <property type="molecule type" value="Genomic_DNA"/>
</dbReference>